<evidence type="ECO:0000313" key="2">
    <source>
        <dbReference type="Proteomes" id="UP000054018"/>
    </source>
</evidence>
<dbReference type="STRING" id="765257.A0A0C9YY44"/>
<keyword evidence="2" id="KW-1185">Reference proteome</keyword>
<name>A0A0C9YY44_9AGAM</name>
<dbReference type="Proteomes" id="UP000054018">
    <property type="component" value="Unassembled WGS sequence"/>
</dbReference>
<evidence type="ECO:0000313" key="1">
    <source>
        <dbReference type="EMBL" id="KIK15077.1"/>
    </source>
</evidence>
<feature type="non-terminal residue" evidence="1">
    <location>
        <position position="187"/>
    </location>
</feature>
<dbReference type="EMBL" id="KN833907">
    <property type="protein sequence ID" value="KIK15077.1"/>
    <property type="molecule type" value="Genomic_DNA"/>
</dbReference>
<protein>
    <submittedName>
        <fullName evidence="1">Uncharacterized protein</fullName>
    </submittedName>
</protein>
<proteinExistence type="predicted"/>
<dbReference type="AlphaFoldDB" id="A0A0C9YY44"/>
<gene>
    <name evidence="1" type="ORF">PISMIDRAFT_641550</name>
</gene>
<reference evidence="2" key="2">
    <citation type="submission" date="2015-01" db="EMBL/GenBank/DDBJ databases">
        <title>Evolutionary Origins and Diversification of the Mycorrhizal Mutualists.</title>
        <authorList>
            <consortium name="DOE Joint Genome Institute"/>
            <consortium name="Mycorrhizal Genomics Consortium"/>
            <person name="Kohler A."/>
            <person name="Kuo A."/>
            <person name="Nagy L.G."/>
            <person name="Floudas D."/>
            <person name="Copeland A."/>
            <person name="Barry K.W."/>
            <person name="Cichocki N."/>
            <person name="Veneault-Fourrey C."/>
            <person name="LaButti K."/>
            <person name="Lindquist E.A."/>
            <person name="Lipzen A."/>
            <person name="Lundell T."/>
            <person name="Morin E."/>
            <person name="Murat C."/>
            <person name="Riley R."/>
            <person name="Ohm R."/>
            <person name="Sun H."/>
            <person name="Tunlid A."/>
            <person name="Henrissat B."/>
            <person name="Grigoriev I.V."/>
            <person name="Hibbett D.S."/>
            <person name="Martin F."/>
        </authorList>
    </citation>
    <scope>NUCLEOTIDE SEQUENCE [LARGE SCALE GENOMIC DNA]</scope>
    <source>
        <strain evidence="2">441</strain>
    </source>
</reference>
<dbReference type="OrthoDB" id="3879658at2759"/>
<reference evidence="1 2" key="1">
    <citation type="submission" date="2014-04" db="EMBL/GenBank/DDBJ databases">
        <authorList>
            <consortium name="DOE Joint Genome Institute"/>
            <person name="Kuo A."/>
            <person name="Kohler A."/>
            <person name="Costa M.D."/>
            <person name="Nagy L.G."/>
            <person name="Floudas D."/>
            <person name="Copeland A."/>
            <person name="Barry K.W."/>
            <person name="Cichocki N."/>
            <person name="Veneault-Fourrey C."/>
            <person name="LaButti K."/>
            <person name="Lindquist E.A."/>
            <person name="Lipzen A."/>
            <person name="Lundell T."/>
            <person name="Morin E."/>
            <person name="Murat C."/>
            <person name="Sun H."/>
            <person name="Tunlid A."/>
            <person name="Henrissat B."/>
            <person name="Grigoriev I.V."/>
            <person name="Hibbett D.S."/>
            <person name="Martin F."/>
            <person name="Nordberg H.P."/>
            <person name="Cantor M.N."/>
            <person name="Hua S.X."/>
        </authorList>
    </citation>
    <scope>NUCLEOTIDE SEQUENCE [LARGE SCALE GENOMIC DNA]</scope>
    <source>
        <strain evidence="1 2">441</strain>
    </source>
</reference>
<sequence>RVSLATDSLRWSYYFNELYTPQTQHNACRTVRGGATVLAGSQDVDDQRYIVYKVDGSSLHVSWRSPCGNVNGEYSASIMLQMVEEDALTPTGDPFQILDRGSQGGPLVEVSVLILRNGCDCVLTFSSNCYNTDRVTLLIDGVLRLWTISIQRHLPYDGMTGSPDQEEPLRYLMAHIRCSTQQSISTP</sequence>
<dbReference type="Gene3D" id="2.115.10.20">
    <property type="entry name" value="Glycosyl hydrolase domain, family 43"/>
    <property type="match status" value="1"/>
</dbReference>
<organism evidence="1 2">
    <name type="scientific">Pisolithus microcarpus 441</name>
    <dbReference type="NCBI Taxonomy" id="765257"/>
    <lineage>
        <taxon>Eukaryota</taxon>
        <taxon>Fungi</taxon>
        <taxon>Dikarya</taxon>
        <taxon>Basidiomycota</taxon>
        <taxon>Agaricomycotina</taxon>
        <taxon>Agaricomycetes</taxon>
        <taxon>Agaricomycetidae</taxon>
        <taxon>Boletales</taxon>
        <taxon>Sclerodermatineae</taxon>
        <taxon>Pisolithaceae</taxon>
        <taxon>Pisolithus</taxon>
    </lineage>
</organism>
<dbReference type="InterPro" id="IPR023296">
    <property type="entry name" value="Glyco_hydro_beta-prop_sf"/>
</dbReference>
<dbReference type="HOGENOM" id="CLU_1450974_0_0_1"/>
<accession>A0A0C9YY44</accession>